<dbReference type="AlphaFoldDB" id="E3GX26"/>
<sequence>MPPLDKISSLKEYIPIKRKKKKEGAGNIGLLVDGPNMLRKEFKLNLEQVKEILSEYGNLKVGKVLLNQYASDKLIEAISNQGFSPIVVAGDTDVYMAIEAMELIYNPNIDIIALMTRDADFLPIINKAKENGKETIVIGAEPGFSVALKNAADHTIILRSKKEGNEDEDSKNSG</sequence>
<accession>E3GX26</accession>
<dbReference type="Proteomes" id="UP000002315">
    <property type="component" value="Chromosome"/>
</dbReference>
<dbReference type="CDD" id="cd18726">
    <property type="entry name" value="PIN_LabA-like"/>
    <property type="match status" value="1"/>
</dbReference>
<dbReference type="STRING" id="523846.Mfer_0112"/>
<dbReference type="PANTHER" id="PTHR35811:SF1">
    <property type="entry name" value="HTH OST-TYPE DOMAIN-CONTAINING PROTEIN"/>
    <property type="match status" value="1"/>
</dbReference>
<dbReference type="GO" id="GO:0004540">
    <property type="term" value="F:RNA nuclease activity"/>
    <property type="evidence" value="ECO:0007669"/>
    <property type="project" value="InterPro"/>
</dbReference>
<dbReference type="EMBL" id="CP002278">
    <property type="protein sequence ID" value="ADP76915.1"/>
    <property type="molecule type" value="Genomic_DNA"/>
</dbReference>
<protein>
    <recommendedName>
        <fullName evidence="1">NYN domain-containing protein</fullName>
    </recommendedName>
</protein>
<dbReference type="InterPro" id="IPR021139">
    <property type="entry name" value="NYN"/>
</dbReference>
<dbReference type="HOGENOM" id="CLU_100862_1_1_2"/>
<proteinExistence type="predicted"/>
<feature type="domain" description="NYN" evidence="1">
    <location>
        <begin position="28"/>
        <end position="158"/>
    </location>
</feature>
<reference evidence="2 3" key="1">
    <citation type="journal article" date="2010" name="Stand. Genomic Sci.">
        <title>Complete genome sequence of Methanothermus fervidus type strain (V24S).</title>
        <authorList>
            <person name="Anderson I."/>
            <person name="Djao O.D."/>
            <person name="Misra M."/>
            <person name="Chertkov O."/>
            <person name="Nolan M."/>
            <person name="Lucas S."/>
            <person name="Lapidus A."/>
            <person name="Del Rio T.G."/>
            <person name="Tice H."/>
            <person name="Cheng J.F."/>
            <person name="Tapia R."/>
            <person name="Han C."/>
            <person name="Goodwin L."/>
            <person name="Pitluck S."/>
            <person name="Liolios K."/>
            <person name="Ivanova N."/>
            <person name="Mavromatis K."/>
            <person name="Mikhailova N."/>
            <person name="Pati A."/>
            <person name="Brambilla E."/>
            <person name="Chen A."/>
            <person name="Palaniappan K."/>
            <person name="Land M."/>
            <person name="Hauser L."/>
            <person name="Chang Y.J."/>
            <person name="Jeffries C.D."/>
            <person name="Sikorski J."/>
            <person name="Spring S."/>
            <person name="Rohde M."/>
            <person name="Eichinger K."/>
            <person name="Huber H."/>
            <person name="Wirth R."/>
            <person name="Goker M."/>
            <person name="Detter J.C."/>
            <person name="Woyke T."/>
            <person name="Bristow J."/>
            <person name="Eisen J.A."/>
            <person name="Markowitz V."/>
            <person name="Hugenholtz P."/>
            <person name="Klenk H.P."/>
            <person name="Kyrpides N.C."/>
        </authorList>
    </citation>
    <scope>NUCLEOTIDE SEQUENCE [LARGE SCALE GENOMIC DNA]</scope>
    <source>
        <strain evidence="3">ATCC 43054 / DSM 2088 / JCM 10308 / V24 S</strain>
    </source>
</reference>
<dbReference type="Pfam" id="PF01936">
    <property type="entry name" value="NYN"/>
    <property type="match status" value="1"/>
</dbReference>
<evidence type="ECO:0000259" key="1">
    <source>
        <dbReference type="Pfam" id="PF01936"/>
    </source>
</evidence>
<dbReference type="Gene3D" id="3.40.50.1010">
    <property type="entry name" value="5'-nuclease"/>
    <property type="match status" value="1"/>
</dbReference>
<gene>
    <name evidence="2" type="ordered locus">Mfer_0112</name>
</gene>
<evidence type="ECO:0000313" key="3">
    <source>
        <dbReference type="Proteomes" id="UP000002315"/>
    </source>
</evidence>
<keyword evidence="3" id="KW-1185">Reference proteome</keyword>
<dbReference type="NCBIfam" id="TIGR00288">
    <property type="entry name" value="TIGR00288 family NYN domain-containing protein"/>
    <property type="match status" value="1"/>
</dbReference>
<name>E3GX26_METFV</name>
<dbReference type="InterPro" id="IPR002790">
    <property type="entry name" value="CHP00288"/>
</dbReference>
<evidence type="ECO:0000313" key="2">
    <source>
        <dbReference type="EMBL" id="ADP76915.1"/>
    </source>
</evidence>
<dbReference type="KEGG" id="mfv:Mfer_0112"/>
<dbReference type="PANTHER" id="PTHR35811">
    <property type="entry name" value="SLR1870 PROTEIN"/>
    <property type="match status" value="1"/>
</dbReference>
<dbReference type="OrthoDB" id="85234at2157"/>
<organism evidence="2 3">
    <name type="scientific">Methanothermus fervidus (strain ATCC 43054 / DSM 2088 / JCM 10308 / V24 S)</name>
    <dbReference type="NCBI Taxonomy" id="523846"/>
    <lineage>
        <taxon>Archaea</taxon>
        <taxon>Methanobacteriati</taxon>
        <taxon>Methanobacteriota</taxon>
        <taxon>Methanomada group</taxon>
        <taxon>Methanobacteria</taxon>
        <taxon>Methanobacteriales</taxon>
        <taxon>Methanothermaceae</taxon>
        <taxon>Methanothermus</taxon>
    </lineage>
</organism>